<evidence type="ECO:0000313" key="3">
    <source>
        <dbReference type="EMBL" id="THG96250.1"/>
    </source>
</evidence>
<dbReference type="Proteomes" id="UP000309038">
    <property type="component" value="Unassembled WGS sequence"/>
</dbReference>
<gene>
    <name evidence="3" type="ORF">EW026_g5556</name>
</gene>
<dbReference type="AlphaFoldDB" id="A0A4S4KEU8"/>
<keyword evidence="2" id="KW-1133">Transmembrane helix</keyword>
<dbReference type="EMBL" id="SGPJ01000250">
    <property type="protein sequence ID" value="THG96250.1"/>
    <property type="molecule type" value="Genomic_DNA"/>
</dbReference>
<sequence length="585" mass="63141">MLHVALIVFRFDHPPKPIKDSVATQVFVLAVTILPTAIVRVYLVLVLLVTQNLALKRNFHITQSLTSLHDKSNSWLGLGSAIGALFHRKRPARDTFGVIFILLYLACMLVLGVTTPALVNLTEIVKSNDTLSGNLTKFLRQIGNNDVVDAFPVISILPLLDNEFVTTIGTDGNLIYDIPTSFFVKGAGDVNVSAVIFNVVCQALPGAAQSGSVILQNDTNSATYPFHLDDALADVQLTPTIRALNVVPARLVGAGQGSIPPATLIVGSTLPIIDDNGETLSTVSISPSISPLNCGDENCVQQPFVQLVACNVNSANGTAPITPELEIDWDVFSGDDDPSQTLWSNWSIPPIPTDPVLFSVGNFGGLSPPSEHVQSFRVGNDNTIRNYNLSLLEDNLMNALGFYQTVPPQNLLLEEVNEFLEQALAVVLWRASEQLAFTAASNATFQDQIEFVTWYQVQINKFMPCVGLAISLVMLIIAMILTPQTVRGPSELQSLSGTGILQLTWLLGNNTSIPERMESDVPNPDMGALRTEGLKIEVKMSECVKNRLTNRKSVRSTGSLAGLPTLASTYGTETPGLEEGRPLGS</sequence>
<feature type="transmembrane region" description="Helical" evidence="2">
    <location>
        <begin position="26"/>
        <end position="49"/>
    </location>
</feature>
<reference evidence="3 4" key="1">
    <citation type="submission" date="2019-02" db="EMBL/GenBank/DDBJ databases">
        <title>Genome sequencing of the rare red list fungi Phlebia centrifuga.</title>
        <authorList>
            <person name="Buettner E."/>
            <person name="Kellner H."/>
        </authorList>
    </citation>
    <scope>NUCLEOTIDE SEQUENCE [LARGE SCALE GENOMIC DNA]</scope>
    <source>
        <strain evidence="3 4">DSM 108282</strain>
    </source>
</reference>
<accession>A0A4S4KEU8</accession>
<proteinExistence type="predicted"/>
<organism evidence="3 4">
    <name type="scientific">Hermanssonia centrifuga</name>
    <dbReference type="NCBI Taxonomy" id="98765"/>
    <lineage>
        <taxon>Eukaryota</taxon>
        <taxon>Fungi</taxon>
        <taxon>Dikarya</taxon>
        <taxon>Basidiomycota</taxon>
        <taxon>Agaricomycotina</taxon>
        <taxon>Agaricomycetes</taxon>
        <taxon>Polyporales</taxon>
        <taxon>Meruliaceae</taxon>
        <taxon>Hermanssonia</taxon>
    </lineage>
</organism>
<feature type="transmembrane region" description="Helical" evidence="2">
    <location>
        <begin position="96"/>
        <end position="119"/>
    </location>
</feature>
<keyword evidence="2" id="KW-0472">Membrane</keyword>
<comment type="caution">
    <text evidence="3">The sequence shown here is derived from an EMBL/GenBank/DDBJ whole genome shotgun (WGS) entry which is preliminary data.</text>
</comment>
<evidence type="ECO:0000256" key="2">
    <source>
        <dbReference type="SAM" id="Phobius"/>
    </source>
</evidence>
<feature type="region of interest" description="Disordered" evidence="1">
    <location>
        <begin position="564"/>
        <end position="585"/>
    </location>
</feature>
<name>A0A4S4KEU8_9APHY</name>
<evidence type="ECO:0000313" key="4">
    <source>
        <dbReference type="Proteomes" id="UP000309038"/>
    </source>
</evidence>
<keyword evidence="2" id="KW-0812">Transmembrane</keyword>
<protein>
    <submittedName>
        <fullName evidence="3">Uncharacterized protein</fullName>
    </submittedName>
</protein>
<keyword evidence="4" id="KW-1185">Reference proteome</keyword>
<evidence type="ECO:0000256" key="1">
    <source>
        <dbReference type="SAM" id="MobiDB-lite"/>
    </source>
</evidence>